<reference evidence="6 7" key="1">
    <citation type="submission" date="2024-01" db="EMBL/GenBank/DDBJ databases">
        <title>The complete chloroplast genome sequence of Lithospermum erythrorhizon: insights into the phylogenetic relationship among Boraginaceae species and the maternal lineages of purple gromwells.</title>
        <authorList>
            <person name="Okada T."/>
            <person name="Watanabe K."/>
        </authorList>
    </citation>
    <scope>NUCLEOTIDE SEQUENCE [LARGE SCALE GENOMIC DNA]</scope>
</reference>
<comment type="caution">
    <text evidence="6">The sequence shown here is derived from an EMBL/GenBank/DDBJ whole genome shotgun (WGS) entry which is preliminary data.</text>
</comment>
<evidence type="ECO:0000313" key="6">
    <source>
        <dbReference type="EMBL" id="GAA0162486.1"/>
    </source>
</evidence>
<organism evidence="6 7">
    <name type="scientific">Lithospermum erythrorhizon</name>
    <name type="common">Purple gromwell</name>
    <name type="synonym">Lithospermum officinale var. erythrorhizon</name>
    <dbReference type="NCBI Taxonomy" id="34254"/>
    <lineage>
        <taxon>Eukaryota</taxon>
        <taxon>Viridiplantae</taxon>
        <taxon>Streptophyta</taxon>
        <taxon>Embryophyta</taxon>
        <taxon>Tracheophyta</taxon>
        <taxon>Spermatophyta</taxon>
        <taxon>Magnoliopsida</taxon>
        <taxon>eudicotyledons</taxon>
        <taxon>Gunneridae</taxon>
        <taxon>Pentapetalae</taxon>
        <taxon>asterids</taxon>
        <taxon>lamiids</taxon>
        <taxon>Boraginales</taxon>
        <taxon>Boraginaceae</taxon>
        <taxon>Boraginoideae</taxon>
        <taxon>Lithospermeae</taxon>
        <taxon>Lithospermum</taxon>
    </lineage>
</organism>
<dbReference type="InterPro" id="IPR000048">
    <property type="entry name" value="IQ_motif_EF-hand-BS"/>
</dbReference>
<dbReference type="AlphaFoldDB" id="A0AAV3QHL7"/>
<dbReference type="InterPro" id="IPR025064">
    <property type="entry name" value="DUF4005"/>
</dbReference>
<keyword evidence="1" id="KW-0112">Calmodulin-binding</keyword>
<dbReference type="CDD" id="cd23767">
    <property type="entry name" value="IQCD"/>
    <property type="match status" value="1"/>
</dbReference>
<feature type="compositionally biased region" description="Basic and acidic residues" evidence="4">
    <location>
        <begin position="367"/>
        <end position="384"/>
    </location>
</feature>
<sequence length="430" mass="47625">MGRATRWLKGLFGMNKKKENLSEKRATTLNNSCGLSQNLRIMPPDMTPAEAAWLRSFYEDDNESDSEQRKQAIAVAAATAAAADAAVAAAQAAAVVVRLSSQGRGAMLNGCKENMAAVKIQTVFRSFLARKALKALRGVVKLQAIVRGFLARKQTHATVVIMKALSRAQMDAHAQKCRGLIPNHEECPPQSQPRKSLENCDDVRVEHRVIPRHSRRLSASFEISNVMKDVDECPKIVEIDTVRPKSRNRTKSSVSEQCHDLLHNHTKSCPLLCRNGPRLPTPDRWNFNQSFESEEHMLAAGNECGLSTAQTTPCFGNSCVSNAPLTPTKSVCVDGYLGNINENLVPSYMASTQSFKAKLRSQSAPKQRQEPPSRRRVSLEKMESRSTLSGLRRQRSCSHAQEVINFKNVVGGKLGRSCDFVNEQVKDYYS</sequence>
<feature type="domain" description="DUF4005" evidence="5">
    <location>
        <begin position="307"/>
        <end position="388"/>
    </location>
</feature>
<comment type="similarity">
    <text evidence="2">Belongs to the IQD family.</text>
</comment>
<dbReference type="SMART" id="SM00015">
    <property type="entry name" value="IQ"/>
    <property type="match status" value="2"/>
</dbReference>
<dbReference type="Pfam" id="PF00612">
    <property type="entry name" value="IQ"/>
    <property type="match status" value="2"/>
</dbReference>
<dbReference type="PANTHER" id="PTHR32295">
    <property type="entry name" value="IQ-DOMAIN 5-RELATED"/>
    <property type="match status" value="1"/>
</dbReference>
<accession>A0AAV3QHL7</accession>
<evidence type="ECO:0000259" key="5">
    <source>
        <dbReference type="Pfam" id="PF13178"/>
    </source>
</evidence>
<dbReference type="PROSITE" id="PS50096">
    <property type="entry name" value="IQ"/>
    <property type="match status" value="2"/>
</dbReference>
<evidence type="ECO:0000313" key="7">
    <source>
        <dbReference type="Proteomes" id="UP001454036"/>
    </source>
</evidence>
<name>A0AAV3QHL7_LITER</name>
<dbReference type="Pfam" id="PF13178">
    <property type="entry name" value="DUF4005"/>
    <property type="match status" value="1"/>
</dbReference>
<evidence type="ECO:0000256" key="4">
    <source>
        <dbReference type="SAM" id="MobiDB-lite"/>
    </source>
</evidence>
<dbReference type="EMBL" id="BAABME010021136">
    <property type="protein sequence ID" value="GAA0162486.1"/>
    <property type="molecule type" value="Genomic_DNA"/>
</dbReference>
<dbReference type="Proteomes" id="UP001454036">
    <property type="component" value="Unassembled WGS sequence"/>
</dbReference>
<protein>
    <recommendedName>
        <fullName evidence="5">DUF4005 domain-containing protein</fullName>
    </recommendedName>
</protein>
<comment type="subunit">
    <text evidence="3">Binds to multiple calmodulin (CaM) in the presence of Ca(2+) and CaM-like proteins.</text>
</comment>
<evidence type="ECO:0000256" key="2">
    <source>
        <dbReference type="ARBA" id="ARBA00024341"/>
    </source>
</evidence>
<gene>
    <name evidence="6" type="ORF">LIER_39419</name>
</gene>
<feature type="compositionally biased region" description="Polar residues" evidence="4">
    <location>
        <begin position="357"/>
        <end position="366"/>
    </location>
</feature>
<evidence type="ECO:0000256" key="1">
    <source>
        <dbReference type="ARBA" id="ARBA00022860"/>
    </source>
</evidence>
<feature type="region of interest" description="Disordered" evidence="4">
    <location>
        <begin position="357"/>
        <end position="393"/>
    </location>
</feature>
<keyword evidence="7" id="KW-1185">Reference proteome</keyword>
<dbReference type="GO" id="GO:0005516">
    <property type="term" value="F:calmodulin binding"/>
    <property type="evidence" value="ECO:0007669"/>
    <property type="project" value="UniProtKB-KW"/>
</dbReference>
<dbReference type="Gene3D" id="1.20.5.190">
    <property type="match status" value="1"/>
</dbReference>
<proteinExistence type="inferred from homology"/>
<dbReference type="PANTHER" id="PTHR32295:SF10">
    <property type="entry name" value="PROTEIN IQ-DOMAIN 25"/>
    <property type="match status" value="1"/>
</dbReference>
<evidence type="ECO:0000256" key="3">
    <source>
        <dbReference type="ARBA" id="ARBA00024378"/>
    </source>
</evidence>